<organism evidence="1">
    <name type="scientific">mine drainage metagenome</name>
    <dbReference type="NCBI Taxonomy" id="410659"/>
    <lineage>
        <taxon>unclassified sequences</taxon>
        <taxon>metagenomes</taxon>
        <taxon>ecological metagenomes</taxon>
    </lineage>
</organism>
<gene>
    <name evidence="1" type="ORF">GALL_459510</name>
</gene>
<proteinExistence type="predicted"/>
<sequence>MREREFRAELPEIDLKLFSCKHGQPGRNSLSHLGSIDDQRNRPVRRDAEPAIECYFSCAGNRGRFYRLRVGLAPVERCSTYRPANALVGSAAAEHFGHRRIDLSIGG</sequence>
<evidence type="ECO:0000313" key="1">
    <source>
        <dbReference type="EMBL" id="OIQ72423.1"/>
    </source>
</evidence>
<dbReference type="AlphaFoldDB" id="A0A1J5PX83"/>
<protein>
    <submittedName>
        <fullName evidence="1">Uncharacterized protein</fullName>
    </submittedName>
</protein>
<comment type="caution">
    <text evidence="1">The sequence shown here is derived from an EMBL/GenBank/DDBJ whole genome shotgun (WGS) entry which is preliminary data.</text>
</comment>
<name>A0A1J5PX83_9ZZZZ</name>
<reference evidence="1" key="1">
    <citation type="submission" date="2016-10" db="EMBL/GenBank/DDBJ databases">
        <title>Sequence of Gallionella enrichment culture.</title>
        <authorList>
            <person name="Poehlein A."/>
            <person name="Muehling M."/>
            <person name="Daniel R."/>
        </authorList>
    </citation>
    <scope>NUCLEOTIDE SEQUENCE</scope>
</reference>
<dbReference type="EMBL" id="MLJW01003276">
    <property type="protein sequence ID" value="OIQ72423.1"/>
    <property type="molecule type" value="Genomic_DNA"/>
</dbReference>
<accession>A0A1J5PX83</accession>